<keyword evidence="3" id="KW-1185">Reference proteome</keyword>
<dbReference type="PANTHER" id="PTHR43245:SF53">
    <property type="entry name" value="EPIMERASE-RELATED"/>
    <property type="match status" value="1"/>
</dbReference>
<evidence type="ECO:0000259" key="1">
    <source>
        <dbReference type="Pfam" id="PF16363"/>
    </source>
</evidence>
<name>A0ABX7BAC3_9PROT</name>
<evidence type="ECO:0000313" key="3">
    <source>
        <dbReference type="Proteomes" id="UP000595197"/>
    </source>
</evidence>
<dbReference type="SUPFAM" id="SSF51735">
    <property type="entry name" value="NAD(P)-binding Rossmann-fold domains"/>
    <property type="match status" value="1"/>
</dbReference>
<dbReference type="InterPro" id="IPR016040">
    <property type="entry name" value="NAD(P)-bd_dom"/>
</dbReference>
<accession>A0ABX7BAC3</accession>
<dbReference type="Gene3D" id="3.40.50.720">
    <property type="entry name" value="NAD(P)-binding Rossmann-like Domain"/>
    <property type="match status" value="1"/>
</dbReference>
<dbReference type="EMBL" id="CP067420">
    <property type="protein sequence ID" value="QQP90258.1"/>
    <property type="molecule type" value="Genomic_DNA"/>
</dbReference>
<dbReference type="InterPro" id="IPR050177">
    <property type="entry name" value="Lipid_A_modif_metabolic_enz"/>
</dbReference>
<dbReference type="Gene3D" id="3.90.25.10">
    <property type="entry name" value="UDP-galactose 4-epimerase, domain 1"/>
    <property type="match status" value="1"/>
</dbReference>
<feature type="domain" description="NAD(P)-binding" evidence="1">
    <location>
        <begin position="11"/>
        <end position="326"/>
    </location>
</feature>
<organism evidence="2 3">
    <name type="scientific">Skermanella cutis</name>
    <dbReference type="NCBI Taxonomy" id="2775420"/>
    <lineage>
        <taxon>Bacteria</taxon>
        <taxon>Pseudomonadati</taxon>
        <taxon>Pseudomonadota</taxon>
        <taxon>Alphaproteobacteria</taxon>
        <taxon>Rhodospirillales</taxon>
        <taxon>Azospirillaceae</taxon>
        <taxon>Skermanella</taxon>
    </lineage>
</organism>
<reference evidence="2" key="1">
    <citation type="submission" date="2021-02" db="EMBL/GenBank/DDBJ databases">
        <title>Skermanella TT6 skin isolate.</title>
        <authorList>
            <person name="Lee K."/>
            <person name="Ganzorig M."/>
        </authorList>
    </citation>
    <scope>NUCLEOTIDE SEQUENCE</scope>
    <source>
        <strain evidence="2">TT6</strain>
    </source>
</reference>
<dbReference type="PANTHER" id="PTHR43245">
    <property type="entry name" value="BIFUNCTIONAL POLYMYXIN RESISTANCE PROTEIN ARNA"/>
    <property type="match status" value="1"/>
</dbReference>
<sequence length="340" mass="36107">MSSEETPLKVLVTGGTGFVGRHLVAALDRTLAEGSEIVVGTSRPDTGRRDGDPAGAAFPFGRVPVRLTGMDVTDAAQVSAVVRAEQPTHLVHLAAIAAVTAATRDPRFAWSVNLGGTLNVALAVADECPSCRILFSGSSEIYGASFKAGVPLDEGALLQPANPYAASKAAADLMLGQMALQGVAVTRVRPFNHTGPGQGEQFAIPSFAAQIARIELGLQEPVIRVGWLDAVRDFLDVGDVVDGYVRIIRSADRLPPGCIINLASGTGRRIGDLLDRLVSMSAVPIELVQDPARLRASDTPMVVGDSSRARELLGWEPKRDMDDTLRSVLDYWRAHLGRKD</sequence>
<dbReference type="InterPro" id="IPR036291">
    <property type="entry name" value="NAD(P)-bd_dom_sf"/>
</dbReference>
<proteinExistence type="predicted"/>
<evidence type="ECO:0000313" key="2">
    <source>
        <dbReference type="EMBL" id="QQP90258.1"/>
    </source>
</evidence>
<dbReference type="Pfam" id="PF16363">
    <property type="entry name" value="GDP_Man_Dehyd"/>
    <property type="match status" value="1"/>
</dbReference>
<dbReference type="RefSeq" id="WP_201077233.1">
    <property type="nucleotide sequence ID" value="NZ_CP067420.1"/>
</dbReference>
<dbReference type="Proteomes" id="UP000595197">
    <property type="component" value="Chromosome"/>
</dbReference>
<gene>
    <name evidence="2" type="ORF">IGS68_03080</name>
</gene>
<protein>
    <submittedName>
        <fullName evidence="2">GDP-mannose 4,6-dehydratase</fullName>
    </submittedName>
</protein>